<protein>
    <submittedName>
        <fullName evidence="11">Uncharacterized protein</fullName>
    </submittedName>
</protein>
<comment type="subcellular location">
    <subcellularLocation>
        <location evidence="1">Membrane</location>
        <topology evidence="1">Multi-pass membrane protein</topology>
    </subcellularLocation>
    <subcellularLocation>
        <location evidence="2">Plastid</location>
        <location evidence="2">Chloroplast</location>
    </subcellularLocation>
</comment>
<dbReference type="AlphaFoldDB" id="A0AAW1QX95"/>
<dbReference type="Proteomes" id="UP001438707">
    <property type="component" value="Unassembled WGS sequence"/>
</dbReference>
<feature type="compositionally biased region" description="Gly residues" evidence="10">
    <location>
        <begin position="79"/>
        <end position="102"/>
    </location>
</feature>
<comment type="similarity">
    <text evidence="3">Belongs to the RETICULATA family.</text>
</comment>
<comment type="caution">
    <text evidence="11">The sequence shown here is derived from an EMBL/GenBank/DDBJ whole genome shotgun (WGS) entry which is preliminary data.</text>
</comment>
<dbReference type="GO" id="GO:0016020">
    <property type="term" value="C:membrane"/>
    <property type="evidence" value="ECO:0007669"/>
    <property type="project" value="UniProtKB-SubCell"/>
</dbReference>
<evidence type="ECO:0000256" key="1">
    <source>
        <dbReference type="ARBA" id="ARBA00004141"/>
    </source>
</evidence>
<evidence type="ECO:0000256" key="5">
    <source>
        <dbReference type="ARBA" id="ARBA00022640"/>
    </source>
</evidence>
<dbReference type="Pfam" id="PF11891">
    <property type="entry name" value="RETICULATA-like"/>
    <property type="match status" value="1"/>
</dbReference>
<evidence type="ECO:0000256" key="7">
    <source>
        <dbReference type="ARBA" id="ARBA00022946"/>
    </source>
</evidence>
<keyword evidence="4" id="KW-0150">Chloroplast</keyword>
<accession>A0AAW1QX95</accession>
<evidence type="ECO:0000256" key="9">
    <source>
        <dbReference type="ARBA" id="ARBA00023136"/>
    </source>
</evidence>
<organism evidence="11 12">
    <name type="scientific">Apatococcus lobatus</name>
    <dbReference type="NCBI Taxonomy" id="904363"/>
    <lineage>
        <taxon>Eukaryota</taxon>
        <taxon>Viridiplantae</taxon>
        <taxon>Chlorophyta</taxon>
        <taxon>core chlorophytes</taxon>
        <taxon>Trebouxiophyceae</taxon>
        <taxon>Chlorellales</taxon>
        <taxon>Chlorellaceae</taxon>
        <taxon>Apatococcus</taxon>
    </lineage>
</organism>
<keyword evidence="12" id="KW-1185">Reference proteome</keyword>
<evidence type="ECO:0000313" key="12">
    <source>
        <dbReference type="Proteomes" id="UP001438707"/>
    </source>
</evidence>
<feature type="region of interest" description="Disordered" evidence="10">
    <location>
        <begin position="29"/>
        <end position="105"/>
    </location>
</feature>
<keyword evidence="6" id="KW-0812">Transmembrane</keyword>
<dbReference type="GO" id="GO:0009507">
    <property type="term" value="C:chloroplast"/>
    <property type="evidence" value="ECO:0007669"/>
    <property type="project" value="UniProtKB-SubCell"/>
</dbReference>
<sequence length="397" mass="42076">MLQIQAPGYFHKPGARLATRHRCCASLHQRPDANPAHSHKRAKTNLAPSIRSEGQILNSRHTPITSGCEQTSRLKPCQAGGGGQGSSGGSGGGSGGGGGDGNSGWSDGSVEALLAAAGKSLDQLPKDLVEAVKAGRIPTDVVQRYFSLENNSLLRPFLKFGGMRERLLGDPQFPAKVAIELGIGLTMKVTAEWNKRGKSFKKELDLVTANVIMALIADFMLVWLPAPRAVLAAPSASAKAPSKIAQFFKNCPDNAFQVVQPGHSPYSLLQRSGAVARNGTKLLAVGFGASMLGVGITNALTAVRSMLDSNFKAQNPPQNPITTSAAYASYLGTSANFRYQVVAGIIEERGIERIFHGNASLCSILSLAVRTGNTFLGSLMWVDYLRLIGLQKASEDH</sequence>
<reference evidence="11 12" key="1">
    <citation type="journal article" date="2024" name="Nat. Commun.">
        <title>Phylogenomics reveals the evolutionary origins of lichenization in chlorophyte algae.</title>
        <authorList>
            <person name="Puginier C."/>
            <person name="Libourel C."/>
            <person name="Otte J."/>
            <person name="Skaloud P."/>
            <person name="Haon M."/>
            <person name="Grisel S."/>
            <person name="Petersen M."/>
            <person name="Berrin J.G."/>
            <person name="Delaux P.M."/>
            <person name="Dal Grande F."/>
            <person name="Keller J."/>
        </authorList>
    </citation>
    <scope>NUCLEOTIDE SEQUENCE [LARGE SCALE GENOMIC DNA]</scope>
    <source>
        <strain evidence="11 12">SAG 2145</strain>
    </source>
</reference>
<dbReference type="InterPro" id="IPR021825">
    <property type="entry name" value="RETICULATA-related"/>
</dbReference>
<dbReference type="PANTHER" id="PTHR31620">
    <property type="entry name" value="PROTEIN RETICULATA-RELATED 2, CHLOROPLASTIC-RELATED"/>
    <property type="match status" value="1"/>
</dbReference>
<evidence type="ECO:0000256" key="2">
    <source>
        <dbReference type="ARBA" id="ARBA00004229"/>
    </source>
</evidence>
<proteinExistence type="inferred from homology"/>
<dbReference type="EMBL" id="JALJOS010000022">
    <property type="protein sequence ID" value="KAK9825953.1"/>
    <property type="molecule type" value="Genomic_DNA"/>
</dbReference>
<evidence type="ECO:0000313" key="11">
    <source>
        <dbReference type="EMBL" id="KAK9825953.1"/>
    </source>
</evidence>
<keyword evidence="9" id="KW-0472">Membrane</keyword>
<evidence type="ECO:0000256" key="3">
    <source>
        <dbReference type="ARBA" id="ARBA00010793"/>
    </source>
</evidence>
<evidence type="ECO:0000256" key="8">
    <source>
        <dbReference type="ARBA" id="ARBA00022989"/>
    </source>
</evidence>
<evidence type="ECO:0000256" key="10">
    <source>
        <dbReference type="SAM" id="MobiDB-lite"/>
    </source>
</evidence>
<feature type="compositionally biased region" description="Polar residues" evidence="10">
    <location>
        <begin position="55"/>
        <end position="73"/>
    </location>
</feature>
<keyword evidence="5" id="KW-0934">Plastid</keyword>
<gene>
    <name evidence="11" type="ORF">WJX74_000859</name>
</gene>
<keyword evidence="8" id="KW-1133">Transmembrane helix</keyword>
<evidence type="ECO:0000256" key="4">
    <source>
        <dbReference type="ARBA" id="ARBA00022528"/>
    </source>
</evidence>
<keyword evidence="7" id="KW-0809">Transit peptide</keyword>
<evidence type="ECO:0000256" key="6">
    <source>
        <dbReference type="ARBA" id="ARBA00022692"/>
    </source>
</evidence>
<dbReference type="PANTHER" id="PTHR31620:SF8">
    <property type="entry name" value="PROTEIN RETICULATA-RELATED 4, CHLOROPLASTIC-LIKE"/>
    <property type="match status" value="1"/>
</dbReference>
<name>A0AAW1QX95_9CHLO</name>